<dbReference type="InterPro" id="IPR015943">
    <property type="entry name" value="WD40/YVTN_repeat-like_dom_sf"/>
</dbReference>
<proteinExistence type="predicted"/>
<accession>T1CCW7</accession>
<organism evidence="1">
    <name type="scientific">mine drainage metagenome</name>
    <dbReference type="NCBI Taxonomy" id="410659"/>
    <lineage>
        <taxon>unclassified sequences</taxon>
        <taxon>metagenomes</taxon>
        <taxon>ecological metagenomes</taxon>
    </lineage>
</organism>
<comment type="caution">
    <text evidence="1">The sequence shown here is derived from an EMBL/GenBank/DDBJ whole genome shotgun (WGS) entry which is preliminary data.</text>
</comment>
<dbReference type="InterPro" id="IPR011110">
    <property type="entry name" value="Reg_prop"/>
</dbReference>
<dbReference type="AlphaFoldDB" id="T1CCW7"/>
<protein>
    <submittedName>
        <fullName evidence="1">GGDEF family protein</fullName>
    </submittedName>
</protein>
<dbReference type="Pfam" id="PF07494">
    <property type="entry name" value="Reg_prop"/>
    <property type="match status" value="1"/>
</dbReference>
<gene>
    <name evidence="1" type="ORF">B1A_09020</name>
</gene>
<reference evidence="1" key="1">
    <citation type="submission" date="2013-08" db="EMBL/GenBank/DDBJ databases">
        <authorList>
            <person name="Mendez C."/>
            <person name="Richter M."/>
            <person name="Ferrer M."/>
            <person name="Sanchez J."/>
        </authorList>
    </citation>
    <scope>NUCLEOTIDE SEQUENCE</scope>
</reference>
<dbReference type="EMBL" id="AUZX01006424">
    <property type="protein sequence ID" value="EQD63669.1"/>
    <property type="molecule type" value="Genomic_DNA"/>
</dbReference>
<reference evidence="1" key="2">
    <citation type="journal article" date="2014" name="ISME J.">
        <title>Microbial stratification in low pH oxic and suboxic macroscopic growths along an acid mine drainage.</title>
        <authorList>
            <person name="Mendez-Garcia C."/>
            <person name="Mesa V."/>
            <person name="Sprenger R.R."/>
            <person name="Richter M."/>
            <person name="Diez M.S."/>
            <person name="Solano J."/>
            <person name="Bargiela R."/>
            <person name="Golyshina O.V."/>
            <person name="Manteca A."/>
            <person name="Ramos J.L."/>
            <person name="Gallego J.R."/>
            <person name="Llorente I."/>
            <person name="Martins Dos Santos V.A."/>
            <person name="Jensen O.N."/>
            <person name="Pelaez A.I."/>
            <person name="Sanchez J."/>
            <person name="Ferrer M."/>
        </authorList>
    </citation>
    <scope>NUCLEOTIDE SEQUENCE</scope>
</reference>
<dbReference type="SUPFAM" id="SSF63829">
    <property type="entry name" value="Calcium-dependent phosphotriesterase"/>
    <property type="match status" value="1"/>
</dbReference>
<dbReference type="Gene3D" id="2.130.10.10">
    <property type="entry name" value="YVTN repeat-like/Quinoprotein amine dehydrogenase"/>
    <property type="match status" value="1"/>
</dbReference>
<evidence type="ECO:0000313" key="1">
    <source>
        <dbReference type="EMBL" id="EQD63669.1"/>
    </source>
</evidence>
<sequence length="226" mass="23940">TQTLNDYTALLLPALAAEAPRPPQPGAPAVDGLAVEGIVREPASGLLWLATSAGLLRFDPATGVAQPAYLSDPDNPVPGQWLYTVWQAPDGTLWLAGAVRGVARWRSGMTAPQWLPAPPGKTTFPHAMGFAAASNGGVWIASNGDLLLWQHGQLHVFRHQPGQADSLGNDEVISLTRSADGTLWVGTGDGLDRLLSIGGGQARFQHYGLRQGLPDSVIYCLVEQPR</sequence>
<name>T1CCW7_9ZZZZ</name>
<feature type="non-terminal residue" evidence="1">
    <location>
        <position position="1"/>
    </location>
</feature>
<feature type="non-terminal residue" evidence="1">
    <location>
        <position position="226"/>
    </location>
</feature>